<organism evidence="1 2">
    <name type="scientific">Anaerococcus tetradius ATCC 35098</name>
    <dbReference type="NCBI Taxonomy" id="525255"/>
    <lineage>
        <taxon>Bacteria</taxon>
        <taxon>Bacillati</taxon>
        <taxon>Bacillota</taxon>
        <taxon>Tissierellia</taxon>
        <taxon>Tissierellales</taxon>
        <taxon>Peptoniphilaceae</taxon>
        <taxon>Anaerococcus</taxon>
    </lineage>
</organism>
<evidence type="ECO:0000313" key="2">
    <source>
        <dbReference type="Proteomes" id="UP000003744"/>
    </source>
</evidence>
<evidence type="ECO:0000313" key="1">
    <source>
        <dbReference type="EMBL" id="EEI82060.1"/>
    </source>
</evidence>
<name>C2CKC9_9FIRM</name>
<gene>
    <name evidence="1" type="ORF">HMPREF0077_1939</name>
</gene>
<dbReference type="AlphaFoldDB" id="C2CKC9"/>
<dbReference type="HOGENOM" id="CLU_2986457_0_0_9"/>
<proteinExistence type="predicted"/>
<dbReference type="Proteomes" id="UP000003744">
    <property type="component" value="Unassembled WGS sequence"/>
</dbReference>
<sequence length="57" mass="6491">MVCPNKSGKLLVCQLLQADLDLRLALSNQHPKAQSLIIFINKIKSTKKEAYNIYVYI</sequence>
<dbReference type="EMBL" id="ACGC01000118">
    <property type="protein sequence ID" value="EEI82060.1"/>
    <property type="molecule type" value="Genomic_DNA"/>
</dbReference>
<comment type="caution">
    <text evidence="1">The sequence shown here is derived from an EMBL/GenBank/DDBJ whole genome shotgun (WGS) entry which is preliminary data.</text>
</comment>
<reference evidence="1 2" key="1">
    <citation type="submission" date="2009-01" db="EMBL/GenBank/DDBJ databases">
        <authorList>
            <person name="Qin X."/>
            <person name="Bachman B."/>
            <person name="Battles P."/>
            <person name="Bell A."/>
            <person name="Bess C."/>
            <person name="Bickham C."/>
            <person name="Chaboub L."/>
            <person name="Chen D."/>
            <person name="Coyle M."/>
            <person name="Deiros D.R."/>
            <person name="Dinh H."/>
            <person name="Forbes L."/>
            <person name="Fowler G."/>
            <person name="Francisco L."/>
            <person name="Fu Q."/>
            <person name="Gubbala S."/>
            <person name="Hale W."/>
            <person name="Han Y."/>
            <person name="Hemphill L."/>
            <person name="Highlander S.K."/>
            <person name="Hirani K."/>
            <person name="Hogues M."/>
            <person name="Jackson L."/>
            <person name="Jakkamsetti A."/>
            <person name="Javaid M."/>
            <person name="Jiang H."/>
            <person name="Korchina V."/>
            <person name="Kovar C."/>
            <person name="Lara F."/>
            <person name="Lee S."/>
            <person name="Mata R."/>
            <person name="Mathew T."/>
            <person name="Moen C."/>
            <person name="Morales K."/>
            <person name="Munidasa M."/>
            <person name="Nazareth L."/>
            <person name="Ngo R."/>
            <person name="Nguyen L."/>
            <person name="Okwuonu G."/>
            <person name="Ongeri F."/>
            <person name="Patil S."/>
            <person name="Petrosino J."/>
            <person name="Pham C."/>
            <person name="Pham P."/>
            <person name="Pu L.-L."/>
            <person name="Puazo M."/>
            <person name="Raj R."/>
            <person name="Reid J."/>
            <person name="Rouhana J."/>
            <person name="Saada N."/>
            <person name="Shang Y."/>
            <person name="Simmons D."/>
            <person name="Thornton R."/>
            <person name="Warren J."/>
            <person name="Weissenberger G."/>
            <person name="Zhang J."/>
            <person name="Zhang L."/>
            <person name="Zhou C."/>
            <person name="Zhu D."/>
            <person name="Muzny D."/>
            <person name="Worley K."/>
            <person name="Gibbs R."/>
        </authorList>
    </citation>
    <scope>NUCLEOTIDE SEQUENCE [LARGE SCALE GENOMIC DNA]</scope>
    <source>
        <strain evidence="1 2">ATCC 35098</strain>
    </source>
</reference>
<protein>
    <submittedName>
        <fullName evidence="1">Uncharacterized protein</fullName>
    </submittedName>
</protein>
<accession>C2CKC9</accession>